<sequence>MTALESLHGTYLIDPAHSEIGFAARHAMVTKVRGSFDTFEGTASIEPNLLNGAIEVTIDVSSIDTRNGDRDNHLRSADFFDVEKYPHITFRSTHIASGGSNILRVTGDLTIRDITRTITIDFLFAGIANDHTGAERAGFEGSIKVNRKDFGLTWNAVLEAGGLLVSEEVTLSFDISAVKQA</sequence>
<dbReference type="Pfam" id="PF04264">
    <property type="entry name" value="YceI"/>
    <property type="match status" value="1"/>
</dbReference>
<dbReference type="AlphaFoldDB" id="A0A239V497"/>
<comment type="similarity">
    <text evidence="1">Belongs to the UPF0312 family.</text>
</comment>
<dbReference type="SMART" id="SM00867">
    <property type="entry name" value="YceI"/>
    <property type="match status" value="1"/>
</dbReference>
<organism evidence="3 4">
    <name type="scientific">Dermatophilus congolensis</name>
    <dbReference type="NCBI Taxonomy" id="1863"/>
    <lineage>
        <taxon>Bacteria</taxon>
        <taxon>Bacillati</taxon>
        <taxon>Actinomycetota</taxon>
        <taxon>Actinomycetes</taxon>
        <taxon>Micrococcales</taxon>
        <taxon>Dermatophilaceae</taxon>
        <taxon>Dermatophilus</taxon>
    </lineage>
</organism>
<dbReference type="Proteomes" id="UP000242637">
    <property type="component" value="Chromosome 1"/>
</dbReference>
<dbReference type="Gene3D" id="2.40.128.110">
    <property type="entry name" value="Lipid/polyisoprenoid-binding, YceI-like"/>
    <property type="match status" value="1"/>
</dbReference>
<evidence type="ECO:0000313" key="4">
    <source>
        <dbReference type="Proteomes" id="UP000242637"/>
    </source>
</evidence>
<dbReference type="PANTHER" id="PTHR34406:SF1">
    <property type="entry name" value="PROTEIN YCEI"/>
    <property type="match status" value="1"/>
</dbReference>
<evidence type="ECO:0000313" key="3">
    <source>
        <dbReference type="EMBL" id="SNV16836.1"/>
    </source>
</evidence>
<gene>
    <name evidence="3" type="primary">yceI</name>
    <name evidence="3" type="ORF">SAMEA4475696_00082</name>
</gene>
<dbReference type="InterPro" id="IPR036761">
    <property type="entry name" value="TTHA0802/YceI-like_sf"/>
</dbReference>
<dbReference type="PANTHER" id="PTHR34406">
    <property type="entry name" value="PROTEIN YCEI"/>
    <property type="match status" value="1"/>
</dbReference>
<dbReference type="STRING" id="1121387.GCA_000429885_00825"/>
<name>A0A239V497_9MICO</name>
<proteinExistence type="inferred from homology"/>
<dbReference type="KEGG" id="dco:SAMEA4475696_0082"/>
<evidence type="ECO:0000259" key="2">
    <source>
        <dbReference type="SMART" id="SM00867"/>
    </source>
</evidence>
<dbReference type="SUPFAM" id="SSF101874">
    <property type="entry name" value="YceI-like"/>
    <property type="match status" value="1"/>
</dbReference>
<dbReference type="OrthoDB" id="9811006at2"/>
<evidence type="ECO:0000256" key="1">
    <source>
        <dbReference type="ARBA" id="ARBA00008812"/>
    </source>
</evidence>
<reference evidence="3 4" key="1">
    <citation type="submission" date="2017-06" db="EMBL/GenBank/DDBJ databases">
        <authorList>
            <consortium name="Pathogen Informatics"/>
        </authorList>
    </citation>
    <scope>NUCLEOTIDE SEQUENCE [LARGE SCALE GENOMIC DNA]</scope>
    <source>
        <strain evidence="3 4">NCTC13039</strain>
    </source>
</reference>
<dbReference type="InterPro" id="IPR007372">
    <property type="entry name" value="Lipid/polyisoprenoid-bd_YceI"/>
</dbReference>
<protein>
    <submittedName>
        <fullName evidence="3">Uncharacterized conserved protein</fullName>
    </submittedName>
</protein>
<feature type="domain" description="Lipid/polyisoprenoid-binding YceI-like" evidence="2">
    <location>
        <begin position="10"/>
        <end position="178"/>
    </location>
</feature>
<keyword evidence="4" id="KW-1185">Reference proteome</keyword>
<dbReference type="RefSeq" id="WP_028326846.1">
    <property type="nucleotide sequence ID" value="NZ_LT906453.1"/>
</dbReference>
<accession>A0A239V497</accession>
<dbReference type="EMBL" id="LT906453">
    <property type="protein sequence ID" value="SNV16836.1"/>
    <property type="molecule type" value="Genomic_DNA"/>
</dbReference>
<dbReference type="GeneID" id="63458396"/>